<sequence>MSLPVLNPLIVEQAVRAALDEDFGRAGDITSQATIPAEARARAVIAARKKPGVLAGLDLAKKAFELVDPTLTFEALAGDGDHLAPGAIVARIEGSARGILSAERVALNFLGRLCGVATLTSHYAQAIAHTKAKICCTRKTTPGLRAFEKYAVRCGGGMNHRFGLDDAVLIKDNHIAVAGGVVPALRAAKNFVGHLVKIEIEVDTLDQLQEVLAEGADVVLLDNMTTDQLHDAVKMIGGRMRSEASGGVALGAVKDIAETGVDLISAGALTHSAPTLDLGLDIEMT</sequence>
<evidence type="ECO:0000259" key="13">
    <source>
        <dbReference type="Pfam" id="PF01729"/>
    </source>
</evidence>
<dbReference type="InterPro" id="IPR037128">
    <property type="entry name" value="Quinolinate_PRibosylTase_N_sf"/>
</dbReference>
<evidence type="ECO:0000256" key="5">
    <source>
        <dbReference type="ARBA" id="ARBA00011944"/>
    </source>
</evidence>
<dbReference type="UniPathway" id="UPA00253">
    <property type="reaction ID" value="UER00331"/>
</dbReference>
<evidence type="ECO:0000256" key="3">
    <source>
        <dbReference type="ARBA" id="ARBA00009400"/>
    </source>
</evidence>
<dbReference type="GO" id="GO:0005737">
    <property type="term" value="C:cytoplasm"/>
    <property type="evidence" value="ECO:0007669"/>
    <property type="project" value="TreeGrafter"/>
</dbReference>
<keyword evidence="8 12" id="KW-0808">Transferase</keyword>
<dbReference type="GO" id="GO:0034213">
    <property type="term" value="P:quinolinate catabolic process"/>
    <property type="evidence" value="ECO:0007669"/>
    <property type="project" value="TreeGrafter"/>
</dbReference>
<gene>
    <name evidence="15" type="ORF">GJ654_18355</name>
</gene>
<dbReference type="FunFam" id="3.20.20.70:FF:000030">
    <property type="entry name" value="Nicotinate-nucleotide pyrophosphorylase, carboxylating"/>
    <property type="match status" value="1"/>
</dbReference>
<accession>A0A6N8DSZ4</accession>
<dbReference type="Pfam" id="PF02749">
    <property type="entry name" value="QRPTase_N"/>
    <property type="match status" value="1"/>
</dbReference>
<dbReference type="AlphaFoldDB" id="A0A6N8DSZ4"/>
<evidence type="ECO:0000256" key="7">
    <source>
        <dbReference type="ARBA" id="ARBA00022676"/>
    </source>
</evidence>
<dbReference type="NCBIfam" id="TIGR00078">
    <property type="entry name" value="nadC"/>
    <property type="match status" value="1"/>
</dbReference>
<dbReference type="OrthoDB" id="9782546at2"/>
<keyword evidence="7 12" id="KW-0328">Glycosyltransferase</keyword>
<dbReference type="InterPro" id="IPR022412">
    <property type="entry name" value="Quinolinate_PRibosylTrfase_N"/>
</dbReference>
<evidence type="ECO:0000256" key="2">
    <source>
        <dbReference type="ARBA" id="ARBA00004893"/>
    </source>
</evidence>
<dbReference type="InterPro" id="IPR013785">
    <property type="entry name" value="Aldolase_TIM"/>
</dbReference>
<dbReference type="Pfam" id="PF01729">
    <property type="entry name" value="QRPTase_C"/>
    <property type="match status" value="1"/>
</dbReference>
<organism evidence="15 16">
    <name type="scientific">Rhodoblastus acidophilus</name>
    <name type="common">Rhodopseudomonas acidophila</name>
    <dbReference type="NCBI Taxonomy" id="1074"/>
    <lineage>
        <taxon>Bacteria</taxon>
        <taxon>Pseudomonadati</taxon>
        <taxon>Pseudomonadota</taxon>
        <taxon>Alphaproteobacteria</taxon>
        <taxon>Hyphomicrobiales</taxon>
        <taxon>Rhodoblastaceae</taxon>
        <taxon>Rhodoblastus</taxon>
    </lineage>
</organism>
<dbReference type="EC" id="2.4.2.19" evidence="5"/>
<evidence type="ECO:0000256" key="4">
    <source>
        <dbReference type="ARBA" id="ARBA00011218"/>
    </source>
</evidence>
<evidence type="ECO:0000256" key="1">
    <source>
        <dbReference type="ARBA" id="ARBA00003237"/>
    </source>
</evidence>
<evidence type="ECO:0000313" key="15">
    <source>
        <dbReference type="EMBL" id="MTV32946.1"/>
    </source>
</evidence>
<evidence type="ECO:0000256" key="11">
    <source>
        <dbReference type="ARBA" id="ARBA00069173"/>
    </source>
</evidence>
<evidence type="ECO:0000256" key="8">
    <source>
        <dbReference type="ARBA" id="ARBA00022679"/>
    </source>
</evidence>
<dbReference type="PANTHER" id="PTHR32179:SF3">
    <property type="entry name" value="NICOTINATE-NUCLEOTIDE PYROPHOSPHORYLASE [CARBOXYLATING]"/>
    <property type="match status" value="1"/>
</dbReference>
<dbReference type="Gene3D" id="3.90.1170.20">
    <property type="entry name" value="Quinolinate phosphoribosyl transferase, N-terminal domain"/>
    <property type="match status" value="1"/>
</dbReference>
<dbReference type="InterPro" id="IPR036068">
    <property type="entry name" value="Nicotinate_pribotase-like_C"/>
</dbReference>
<evidence type="ECO:0000256" key="10">
    <source>
        <dbReference type="ARBA" id="ARBA00047445"/>
    </source>
</evidence>
<dbReference type="PANTHER" id="PTHR32179">
    <property type="entry name" value="NICOTINATE-NUCLEOTIDE PYROPHOSPHORYLASE [CARBOXYLATING]"/>
    <property type="match status" value="1"/>
</dbReference>
<feature type="domain" description="Quinolinate phosphoribosyl transferase N-terminal" evidence="14">
    <location>
        <begin position="28"/>
        <end position="114"/>
    </location>
</feature>
<comment type="function">
    <text evidence="1">Involved in the catabolism of quinolinic acid (QA).</text>
</comment>
<dbReference type="InterPro" id="IPR002638">
    <property type="entry name" value="Quinolinate_PRibosylTrfase_C"/>
</dbReference>
<dbReference type="InterPro" id="IPR004393">
    <property type="entry name" value="NadC"/>
</dbReference>
<comment type="subunit">
    <text evidence="4">Hexamer formed by 3 homodimers.</text>
</comment>
<comment type="similarity">
    <text evidence="3 12">Belongs to the NadC/ModD family.</text>
</comment>
<dbReference type="CDD" id="cd01572">
    <property type="entry name" value="QPRTase"/>
    <property type="match status" value="1"/>
</dbReference>
<dbReference type="GO" id="GO:0004514">
    <property type="term" value="F:nicotinate-nucleotide diphosphorylase (carboxylating) activity"/>
    <property type="evidence" value="ECO:0007669"/>
    <property type="project" value="UniProtKB-EC"/>
</dbReference>
<keyword evidence="6" id="KW-0662">Pyridine nucleotide biosynthesis</keyword>
<proteinExistence type="inferred from homology"/>
<dbReference type="RefSeq" id="WP_155447625.1">
    <property type="nucleotide sequence ID" value="NZ_JAOQNR010000023.1"/>
</dbReference>
<dbReference type="PIRSF" id="PIRSF006250">
    <property type="entry name" value="NadC_ModD"/>
    <property type="match status" value="1"/>
</dbReference>
<dbReference type="Proteomes" id="UP000439113">
    <property type="component" value="Unassembled WGS sequence"/>
</dbReference>
<dbReference type="EMBL" id="WNKS01000024">
    <property type="protein sequence ID" value="MTV32946.1"/>
    <property type="molecule type" value="Genomic_DNA"/>
</dbReference>
<dbReference type="Gene3D" id="3.20.20.70">
    <property type="entry name" value="Aldolase class I"/>
    <property type="match status" value="1"/>
</dbReference>
<comment type="caution">
    <text evidence="15">The sequence shown here is derived from an EMBL/GenBank/DDBJ whole genome shotgun (WGS) entry which is preliminary data.</text>
</comment>
<reference evidence="15 16" key="1">
    <citation type="submission" date="2019-11" db="EMBL/GenBank/DDBJ databases">
        <title>Whole-genome sequence of a Rhodoblastus acidophilus DSM 142.</title>
        <authorList>
            <person name="Kyndt J.A."/>
            <person name="Meyer T.E."/>
        </authorList>
    </citation>
    <scope>NUCLEOTIDE SEQUENCE [LARGE SCALE GENOMIC DNA]</scope>
    <source>
        <strain evidence="15 16">DSM 142</strain>
    </source>
</reference>
<evidence type="ECO:0000256" key="12">
    <source>
        <dbReference type="PIRNR" id="PIRNR006250"/>
    </source>
</evidence>
<evidence type="ECO:0000256" key="6">
    <source>
        <dbReference type="ARBA" id="ARBA00022642"/>
    </source>
</evidence>
<evidence type="ECO:0000313" key="16">
    <source>
        <dbReference type="Proteomes" id="UP000439113"/>
    </source>
</evidence>
<dbReference type="SUPFAM" id="SSF51690">
    <property type="entry name" value="Nicotinate/Quinolinate PRTase C-terminal domain-like"/>
    <property type="match status" value="1"/>
</dbReference>
<evidence type="ECO:0000256" key="9">
    <source>
        <dbReference type="ARBA" id="ARBA00033102"/>
    </source>
</evidence>
<evidence type="ECO:0000259" key="14">
    <source>
        <dbReference type="Pfam" id="PF02749"/>
    </source>
</evidence>
<comment type="pathway">
    <text evidence="2">Cofactor biosynthesis; NAD(+) biosynthesis; nicotinate D-ribonucleotide from quinolinate: step 1/1.</text>
</comment>
<dbReference type="SUPFAM" id="SSF54675">
    <property type="entry name" value="Nicotinate/Quinolinate PRTase N-terminal domain-like"/>
    <property type="match status" value="1"/>
</dbReference>
<feature type="domain" description="Quinolinate phosphoribosyl transferase C-terminal" evidence="13">
    <location>
        <begin position="116"/>
        <end position="281"/>
    </location>
</feature>
<dbReference type="FunFam" id="3.90.1170.20:FF:000001">
    <property type="entry name" value="Nicotinate-nucleotide diphosphorylase (Carboxylating)"/>
    <property type="match status" value="1"/>
</dbReference>
<comment type="catalytic activity">
    <reaction evidence="10">
        <text>nicotinate beta-D-ribonucleotide + CO2 + diphosphate = quinolinate + 5-phospho-alpha-D-ribose 1-diphosphate + 2 H(+)</text>
        <dbReference type="Rhea" id="RHEA:12733"/>
        <dbReference type="ChEBI" id="CHEBI:15378"/>
        <dbReference type="ChEBI" id="CHEBI:16526"/>
        <dbReference type="ChEBI" id="CHEBI:29959"/>
        <dbReference type="ChEBI" id="CHEBI:33019"/>
        <dbReference type="ChEBI" id="CHEBI:57502"/>
        <dbReference type="ChEBI" id="CHEBI:58017"/>
        <dbReference type="EC" id="2.4.2.19"/>
    </reaction>
</comment>
<name>A0A6N8DSZ4_RHOAC</name>
<protein>
    <recommendedName>
        <fullName evidence="11">Probable nicotinate-nucleotide pyrophosphorylase [carboxylating]</fullName>
        <ecNumber evidence="5">2.4.2.19</ecNumber>
    </recommendedName>
    <alternativeName>
        <fullName evidence="9">Quinolinate phosphoribosyltransferase [decarboxylating]</fullName>
    </alternativeName>
</protein>
<dbReference type="InterPro" id="IPR027277">
    <property type="entry name" value="NadC/ModD"/>
</dbReference>
<dbReference type="GO" id="GO:0009435">
    <property type="term" value="P:NAD+ biosynthetic process"/>
    <property type="evidence" value="ECO:0007669"/>
    <property type="project" value="UniProtKB-UniPathway"/>
</dbReference>